<evidence type="ECO:0000313" key="3">
    <source>
        <dbReference type="Proteomes" id="UP000514713"/>
    </source>
</evidence>
<sequence>MLSKLRVRHNRLKMMCVGVVSHRKYTMTQTRVRLWTVNEYHRTLETDRKQKASLFAKAGIADYWILDVNQRQVYIFREPGLEGYNLEFILQEDATLSLIAFPKVEVPINQLFP</sequence>
<dbReference type="CDD" id="cd06260">
    <property type="entry name" value="DUF820-like"/>
    <property type="match status" value="1"/>
</dbReference>
<keyword evidence="2" id="KW-0378">Hydrolase</keyword>
<dbReference type="SUPFAM" id="SSF52980">
    <property type="entry name" value="Restriction endonuclease-like"/>
    <property type="match status" value="1"/>
</dbReference>
<evidence type="ECO:0000259" key="1">
    <source>
        <dbReference type="Pfam" id="PF05685"/>
    </source>
</evidence>
<keyword evidence="2" id="KW-0255">Endonuclease</keyword>
<keyword evidence="3" id="KW-1185">Reference proteome</keyword>
<dbReference type="KEGG" id="ned:HUN01_21215"/>
<organism evidence="2 3">
    <name type="scientific">Nostoc edaphicum CCNP1411</name>
    <dbReference type="NCBI Taxonomy" id="1472755"/>
    <lineage>
        <taxon>Bacteria</taxon>
        <taxon>Bacillati</taxon>
        <taxon>Cyanobacteriota</taxon>
        <taxon>Cyanophyceae</taxon>
        <taxon>Nostocales</taxon>
        <taxon>Nostocaceae</taxon>
        <taxon>Nostoc</taxon>
    </lineage>
</organism>
<reference evidence="3" key="1">
    <citation type="submission" date="2020-06" db="EMBL/GenBank/DDBJ databases">
        <title>Nostoc edaphicum CCNP1411 genome.</title>
        <authorList>
            <person name="Fidor A."/>
            <person name="Grabski M."/>
            <person name="Gawor J."/>
            <person name="Gromadka R."/>
            <person name="Wegrzyn G."/>
            <person name="Mazur-Marzec H."/>
        </authorList>
    </citation>
    <scope>NUCLEOTIDE SEQUENCE [LARGE SCALE GENOMIC DNA]</scope>
    <source>
        <strain evidence="3">CCNP1411</strain>
    </source>
</reference>
<evidence type="ECO:0000313" key="2">
    <source>
        <dbReference type="EMBL" id="QMS89986.1"/>
    </source>
</evidence>
<dbReference type="PANTHER" id="PTHR35400">
    <property type="entry name" value="SLR1083 PROTEIN"/>
    <property type="match status" value="1"/>
</dbReference>
<dbReference type="Pfam" id="PF05685">
    <property type="entry name" value="Uma2"/>
    <property type="match status" value="1"/>
</dbReference>
<proteinExistence type="predicted"/>
<keyword evidence="2" id="KW-0540">Nuclease</keyword>
<dbReference type="InterPro" id="IPR011335">
    <property type="entry name" value="Restrct_endonuc-II-like"/>
</dbReference>
<dbReference type="Gene3D" id="3.90.1570.10">
    <property type="entry name" value="tt1808, chain A"/>
    <property type="match status" value="1"/>
</dbReference>
<feature type="domain" description="Putative restriction endonuclease" evidence="1">
    <location>
        <begin position="43"/>
        <end position="107"/>
    </location>
</feature>
<dbReference type="EMBL" id="CP054698">
    <property type="protein sequence ID" value="QMS89986.1"/>
    <property type="molecule type" value="Genomic_DNA"/>
</dbReference>
<dbReference type="AlphaFoldDB" id="A0A7D7R5N7"/>
<accession>A0A7D7R5N7</accession>
<name>A0A7D7R5N7_9NOSO</name>
<dbReference type="PANTHER" id="PTHR35400:SF1">
    <property type="entry name" value="SLR1083 PROTEIN"/>
    <property type="match status" value="1"/>
</dbReference>
<dbReference type="GO" id="GO:0004519">
    <property type="term" value="F:endonuclease activity"/>
    <property type="evidence" value="ECO:0007669"/>
    <property type="project" value="UniProtKB-KW"/>
</dbReference>
<protein>
    <submittedName>
        <fullName evidence="2">Uma2 family endonuclease</fullName>
    </submittedName>
</protein>
<dbReference type="InterPro" id="IPR008538">
    <property type="entry name" value="Uma2"/>
</dbReference>
<dbReference type="InterPro" id="IPR012296">
    <property type="entry name" value="Nuclease_put_TT1808"/>
</dbReference>
<dbReference type="Proteomes" id="UP000514713">
    <property type="component" value="Chromosome"/>
</dbReference>
<gene>
    <name evidence="2" type="ORF">HUN01_21215</name>
</gene>